<keyword evidence="4" id="KW-0238">DNA-binding</keyword>
<dbReference type="GO" id="GO:0005634">
    <property type="term" value="C:nucleus"/>
    <property type="evidence" value="ECO:0007669"/>
    <property type="project" value="UniProtKB-SubCell"/>
</dbReference>
<name>G4T8S0_SERID</name>
<feature type="region of interest" description="Disordered" evidence="7">
    <location>
        <begin position="333"/>
        <end position="372"/>
    </location>
</feature>
<feature type="compositionally biased region" description="Polar residues" evidence="7">
    <location>
        <begin position="267"/>
        <end position="278"/>
    </location>
</feature>
<keyword evidence="5" id="KW-0804">Transcription</keyword>
<reference evidence="9 10" key="1">
    <citation type="journal article" date="2011" name="PLoS Pathog.">
        <title>Endophytic Life Strategies Decoded by Genome and Transcriptome Analyses of the Mutualistic Root Symbiont Piriformospora indica.</title>
        <authorList>
            <person name="Zuccaro A."/>
            <person name="Lahrmann U."/>
            <person name="Guldener U."/>
            <person name="Langen G."/>
            <person name="Pfiffi S."/>
            <person name="Biedenkopf D."/>
            <person name="Wong P."/>
            <person name="Samans B."/>
            <person name="Grimm C."/>
            <person name="Basiewicz M."/>
            <person name="Murat C."/>
            <person name="Martin F."/>
            <person name="Kogel K.H."/>
        </authorList>
    </citation>
    <scope>NUCLEOTIDE SEQUENCE [LARGE SCALE GENOMIC DNA]</scope>
    <source>
        <strain evidence="9 10">DSM 11827</strain>
    </source>
</reference>
<evidence type="ECO:0000256" key="1">
    <source>
        <dbReference type="ARBA" id="ARBA00004123"/>
    </source>
</evidence>
<evidence type="ECO:0000259" key="8">
    <source>
        <dbReference type="PROSITE" id="PS50048"/>
    </source>
</evidence>
<feature type="compositionally biased region" description="Polar residues" evidence="7">
    <location>
        <begin position="1"/>
        <end position="12"/>
    </location>
</feature>
<feature type="domain" description="Zn(2)-C6 fungal-type" evidence="8">
    <location>
        <begin position="55"/>
        <end position="87"/>
    </location>
</feature>
<evidence type="ECO:0000256" key="7">
    <source>
        <dbReference type="SAM" id="MobiDB-lite"/>
    </source>
</evidence>
<dbReference type="InterPro" id="IPR036864">
    <property type="entry name" value="Zn2-C6_fun-type_DNA-bd_sf"/>
</dbReference>
<feature type="compositionally biased region" description="Basic and acidic residues" evidence="7">
    <location>
        <begin position="438"/>
        <end position="452"/>
    </location>
</feature>
<keyword evidence="3" id="KW-0805">Transcription regulation</keyword>
<dbReference type="CDD" id="cd00067">
    <property type="entry name" value="GAL4"/>
    <property type="match status" value="1"/>
</dbReference>
<accession>G4T8S0</accession>
<dbReference type="Pfam" id="PF00172">
    <property type="entry name" value="Zn_clus"/>
    <property type="match status" value="1"/>
</dbReference>
<dbReference type="InterPro" id="IPR001138">
    <property type="entry name" value="Zn2Cys6_DnaBD"/>
</dbReference>
<dbReference type="GO" id="GO:0006351">
    <property type="term" value="P:DNA-templated transcription"/>
    <property type="evidence" value="ECO:0007669"/>
    <property type="project" value="InterPro"/>
</dbReference>
<dbReference type="SMART" id="SM00906">
    <property type="entry name" value="Fungal_trans"/>
    <property type="match status" value="1"/>
</dbReference>
<keyword evidence="10" id="KW-1185">Reference proteome</keyword>
<dbReference type="PANTHER" id="PTHR31845:SF17">
    <property type="entry name" value="ZN(II)2CYS6 TRANSCRIPTION FACTOR (EUROFUNG)"/>
    <property type="match status" value="1"/>
</dbReference>
<evidence type="ECO:0000256" key="4">
    <source>
        <dbReference type="ARBA" id="ARBA00023125"/>
    </source>
</evidence>
<dbReference type="eggNOG" id="ENOG502RPVK">
    <property type="taxonomic scope" value="Eukaryota"/>
</dbReference>
<feature type="region of interest" description="Disordered" evidence="7">
    <location>
        <begin position="438"/>
        <end position="458"/>
    </location>
</feature>
<feature type="compositionally biased region" description="Pro residues" evidence="7">
    <location>
        <begin position="250"/>
        <end position="259"/>
    </location>
</feature>
<feature type="compositionally biased region" description="Polar residues" evidence="7">
    <location>
        <begin position="212"/>
        <end position="229"/>
    </location>
</feature>
<comment type="caution">
    <text evidence="9">The sequence shown here is derived from an EMBL/GenBank/DDBJ whole genome shotgun (WGS) entry which is preliminary data.</text>
</comment>
<evidence type="ECO:0000313" key="10">
    <source>
        <dbReference type="Proteomes" id="UP000007148"/>
    </source>
</evidence>
<dbReference type="HOGENOM" id="CLU_015421_0_0_1"/>
<feature type="region of interest" description="Disordered" evidence="7">
    <location>
        <begin position="776"/>
        <end position="818"/>
    </location>
</feature>
<feature type="compositionally biased region" description="Polar residues" evidence="7">
    <location>
        <begin position="287"/>
        <end position="303"/>
    </location>
</feature>
<evidence type="ECO:0000256" key="5">
    <source>
        <dbReference type="ARBA" id="ARBA00023163"/>
    </source>
</evidence>
<dbReference type="OrthoDB" id="4454541at2759"/>
<feature type="region of interest" description="Disordered" evidence="7">
    <location>
        <begin position="151"/>
        <end position="315"/>
    </location>
</feature>
<evidence type="ECO:0000313" key="9">
    <source>
        <dbReference type="EMBL" id="CCA67702.1"/>
    </source>
</evidence>
<evidence type="ECO:0000256" key="3">
    <source>
        <dbReference type="ARBA" id="ARBA00023015"/>
    </source>
</evidence>
<dbReference type="AlphaFoldDB" id="G4T8S0"/>
<dbReference type="GO" id="GO:0000981">
    <property type="term" value="F:DNA-binding transcription factor activity, RNA polymerase II-specific"/>
    <property type="evidence" value="ECO:0007669"/>
    <property type="project" value="InterPro"/>
</dbReference>
<keyword evidence="2" id="KW-0479">Metal-binding</keyword>
<evidence type="ECO:0000256" key="2">
    <source>
        <dbReference type="ARBA" id="ARBA00022723"/>
    </source>
</evidence>
<keyword evidence="6" id="KW-0539">Nucleus</keyword>
<dbReference type="SUPFAM" id="SSF57701">
    <property type="entry name" value="Zn2/Cys6 DNA-binding domain"/>
    <property type="match status" value="1"/>
</dbReference>
<dbReference type="PROSITE" id="PS00463">
    <property type="entry name" value="ZN2_CY6_FUNGAL_1"/>
    <property type="match status" value="1"/>
</dbReference>
<dbReference type="InterPro" id="IPR051089">
    <property type="entry name" value="prtT"/>
</dbReference>
<feature type="compositionally biased region" description="Low complexity" evidence="7">
    <location>
        <begin position="784"/>
        <end position="799"/>
    </location>
</feature>
<organism evidence="9 10">
    <name type="scientific">Serendipita indica (strain DSM 11827)</name>
    <name type="common">Root endophyte fungus</name>
    <name type="synonym">Piriformospora indica</name>
    <dbReference type="NCBI Taxonomy" id="1109443"/>
    <lineage>
        <taxon>Eukaryota</taxon>
        <taxon>Fungi</taxon>
        <taxon>Dikarya</taxon>
        <taxon>Basidiomycota</taxon>
        <taxon>Agaricomycotina</taxon>
        <taxon>Agaricomycetes</taxon>
        <taxon>Sebacinales</taxon>
        <taxon>Serendipitaceae</taxon>
        <taxon>Serendipita</taxon>
    </lineage>
</organism>
<dbReference type="Gene3D" id="4.10.240.10">
    <property type="entry name" value="Zn(2)-C6 fungal-type DNA-binding domain"/>
    <property type="match status" value="1"/>
</dbReference>
<evidence type="ECO:0000256" key="6">
    <source>
        <dbReference type="ARBA" id="ARBA00023242"/>
    </source>
</evidence>
<dbReference type="InParanoid" id="G4T8S0"/>
<dbReference type="SMART" id="SM00066">
    <property type="entry name" value="GAL4"/>
    <property type="match status" value="1"/>
</dbReference>
<dbReference type="CDD" id="cd12148">
    <property type="entry name" value="fungal_TF_MHR"/>
    <property type="match status" value="1"/>
</dbReference>
<protein>
    <recommendedName>
        <fullName evidence="8">Zn(2)-C6 fungal-type domain-containing protein</fullName>
    </recommendedName>
</protein>
<dbReference type="STRING" id="1109443.G4T8S0"/>
<comment type="subcellular location">
    <subcellularLocation>
        <location evidence="1">Nucleus</location>
    </subcellularLocation>
</comment>
<dbReference type="Proteomes" id="UP000007148">
    <property type="component" value="Unassembled WGS sequence"/>
</dbReference>
<dbReference type="OMA" id="SARTWFC"/>
<dbReference type="PROSITE" id="PS50048">
    <property type="entry name" value="ZN2_CY6_FUNGAL_2"/>
    <property type="match status" value="1"/>
</dbReference>
<dbReference type="GO" id="GO:0008270">
    <property type="term" value="F:zinc ion binding"/>
    <property type="evidence" value="ECO:0007669"/>
    <property type="project" value="InterPro"/>
</dbReference>
<dbReference type="Pfam" id="PF04082">
    <property type="entry name" value="Fungal_trans"/>
    <property type="match status" value="1"/>
</dbReference>
<gene>
    <name evidence="9" type="ORF">PIIN_01529</name>
</gene>
<feature type="compositionally biased region" description="Polar residues" evidence="7">
    <location>
        <begin position="187"/>
        <end position="203"/>
    </location>
</feature>
<dbReference type="EMBL" id="CAFZ01000018">
    <property type="protein sequence ID" value="CCA67702.1"/>
    <property type="molecule type" value="Genomic_DNA"/>
</dbReference>
<feature type="region of interest" description="Disordered" evidence="7">
    <location>
        <begin position="1"/>
        <end position="50"/>
    </location>
</feature>
<dbReference type="GO" id="GO:0000976">
    <property type="term" value="F:transcription cis-regulatory region binding"/>
    <property type="evidence" value="ECO:0007669"/>
    <property type="project" value="TreeGrafter"/>
</dbReference>
<sequence length="918" mass="101916">MASTSGSRSMPINSPEHHRQRQDSFATEARASPKIESPQGVEPPKPKTLSRVPRACNACRRQKMKCDLEESGPPCKRCRHAHIECLFEKPQRESALSSDAGLERIKAVEDRVRGVEDKMTSMVNGLQGVQATLHEVLLAFRQGAAAPPIHNGTAATVSPDVRRVAAQSPVDTRRYPPGGPMVESHRTPSSASSYEHHQYSPTSAHPHGPYPSNGQGSALVPSASSQPSHPTFHPAFPSLPPISPATATVMPPPRFPTSLPPIRSQLVEYQSNVRASQPSPGPYGTRPGSTKPHNNSSNVTSADSSDDEGAGELPGAGLVAPLEVLRDLGEKDELQASNQENYIRRPRSPSLEPDGTRPKKRRKTSTLGQKTKHDFPDVVTKGIVTVEEARELFEIFYKGCSTFLPVFDRHFDTFDLLHERSPFAVNAICMVASQVRDGGGKTDERVDPEMSRRGTPHSGSNGTCALFAPFISADVVRAVVILSGWSPNGWLTCGHAVRMALQLDMNKAWPKLLKRIQNNKASNSASERELVVGARTWFCLYLFEHQMSFGTGRPAILKEDESVLGGSALLTHPLSIEDDARLVSTVELMVFRERANDSLAPLDGPFTEDRASRLFEATENFRKWYGTWDNIFSTRYPDTTFYRQSLQIQYLFAELYHEATALRGITGPDDVSKMSESQRSVADHAIRSARQGLEICLRSTSYREGLRYAVTYTHLTAVFAASFLMRLARLFPEECERSGGIESVFTTVEELANLLSTIPATRYARTLRLMLTQRKRRYPPANVRSSATRASSDATSQQTLVSPHQQHGQVPHPGEDQRQHVYPQGMPMHGHHRVMSTDSMYSQPYQDTPRQFAPILNGMHGQVPAHLQEIITPTEYHHMFEYSGDQQMPIWMSEDNLGDAGYGLEAFILPQQYDQQIW</sequence>
<proteinExistence type="predicted"/>
<dbReference type="PANTHER" id="PTHR31845">
    <property type="entry name" value="FINGER DOMAIN PROTEIN, PUTATIVE-RELATED"/>
    <property type="match status" value="1"/>
</dbReference>
<dbReference type="InterPro" id="IPR007219">
    <property type="entry name" value="XnlR_reg_dom"/>
</dbReference>